<evidence type="ECO:0000256" key="4">
    <source>
        <dbReference type="ARBA" id="ARBA00022475"/>
    </source>
</evidence>
<dbReference type="AlphaFoldDB" id="A0A1S8S7P5"/>
<proteinExistence type="inferred from homology"/>
<sequence>MKSKKKINMPLITTVGPVSAWMILLVAIPFIYVFVMSFMNKGAYGGVVIGFTLNNFIQVFDPLYLKVFGESFLISTFTTIICIVIAYPFTYFIAQKTTIKKTVFMAMVIVPFLVSSLIRLFGWINLLRKDGIINSLLLKLGLINEPLQLVYNTTGVMIGLVYMLLPFMILPLYSSIEKLDKSLLEACSDLGAKPITSFIKVTLPLTMPGIFAGSILVFIPSLGYFFVTDLLGGSKTQVIGNVIRTQFITARNWPLGSAISIFLIVITLVLVWLYQKSGGNMDDLGGM</sequence>
<comment type="subcellular location">
    <subcellularLocation>
        <location evidence="1 8">Cell membrane</location>
        <topology evidence="1 8">Multi-pass membrane protein</topology>
    </subcellularLocation>
</comment>
<evidence type="ECO:0000313" key="10">
    <source>
        <dbReference type="EMBL" id="OOM61457.1"/>
    </source>
</evidence>
<dbReference type="PANTHER" id="PTHR42929">
    <property type="entry name" value="INNER MEMBRANE ABC TRANSPORTER PERMEASE PROTEIN YDCU-RELATED-RELATED"/>
    <property type="match status" value="1"/>
</dbReference>
<feature type="domain" description="ABC transmembrane type-1" evidence="9">
    <location>
        <begin position="68"/>
        <end position="274"/>
    </location>
</feature>
<feature type="transmembrane region" description="Helical" evidence="8">
    <location>
        <begin position="210"/>
        <end position="232"/>
    </location>
</feature>
<dbReference type="Gene3D" id="1.10.3720.10">
    <property type="entry name" value="MetI-like"/>
    <property type="match status" value="1"/>
</dbReference>
<dbReference type="SUPFAM" id="SSF161098">
    <property type="entry name" value="MetI-like"/>
    <property type="match status" value="1"/>
</dbReference>
<feature type="transmembrane region" description="Helical" evidence="8">
    <location>
        <begin position="253"/>
        <end position="274"/>
    </location>
</feature>
<comment type="similarity">
    <text evidence="2">Belongs to the binding-protein-dependent transport system permease family. CysTW subfamily.</text>
</comment>
<evidence type="ECO:0000256" key="5">
    <source>
        <dbReference type="ARBA" id="ARBA00022692"/>
    </source>
</evidence>
<dbReference type="PROSITE" id="PS50928">
    <property type="entry name" value="ABC_TM1"/>
    <property type="match status" value="1"/>
</dbReference>
<name>A0A1S8S7P5_CLOBE</name>
<feature type="transmembrane region" description="Helical" evidence="8">
    <location>
        <begin position="12"/>
        <end position="36"/>
    </location>
</feature>
<evidence type="ECO:0000256" key="1">
    <source>
        <dbReference type="ARBA" id="ARBA00004651"/>
    </source>
</evidence>
<evidence type="ECO:0000256" key="8">
    <source>
        <dbReference type="RuleBase" id="RU363032"/>
    </source>
</evidence>
<dbReference type="RefSeq" id="WP_077838915.1">
    <property type="nucleotide sequence ID" value="NZ_JABTAE010000001.1"/>
</dbReference>
<keyword evidence="3 8" id="KW-0813">Transport</keyword>
<dbReference type="InterPro" id="IPR000515">
    <property type="entry name" value="MetI-like"/>
</dbReference>
<evidence type="ECO:0000256" key="7">
    <source>
        <dbReference type="ARBA" id="ARBA00023136"/>
    </source>
</evidence>
<reference evidence="10 11" key="1">
    <citation type="submission" date="2016-05" db="EMBL/GenBank/DDBJ databases">
        <title>Microbial solvent formation.</title>
        <authorList>
            <person name="Poehlein A."/>
            <person name="Montoya Solano J.D."/>
            <person name="Flitsch S."/>
            <person name="Krabben P."/>
            <person name="Duerre P."/>
            <person name="Daniel R."/>
        </authorList>
    </citation>
    <scope>NUCLEOTIDE SEQUENCE [LARGE SCALE GENOMIC DNA]</scope>
    <source>
        <strain evidence="10 11">DSM 53</strain>
    </source>
</reference>
<evidence type="ECO:0000256" key="2">
    <source>
        <dbReference type="ARBA" id="ARBA00007069"/>
    </source>
</evidence>
<protein>
    <submittedName>
        <fullName evidence="10">Spermidine/putrescine transport system permease protein PotB</fullName>
    </submittedName>
</protein>
<evidence type="ECO:0000259" key="9">
    <source>
        <dbReference type="PROSITE" id="PS50928"/>
    </source>
</evidence>
<evidence type="ECO:0000313" key="11">
    <source>
        <dbReference type="Proteomes" id="UP000190973"/>
    </source>
</evidence>
<dbReference type="CDD" id="cd06261">
    <property type="entry name" value="TM_PBP2"/>
    <property type="match status" value="1"/>
</dbReference>
<feature type="transmembrane region" description="Helical" evidence="8">
    <location>
        <begin position="72"/>
        <end position="94"/>
    </location>
</feature>
<keyword evidence="4" id="KW-1003">Cell membrane</keyword>
<evidence type="ECO:0000256" key="6">
    <source>
        <dbReference type="ARBA" id="ARBA00022989"/>
    </source>
</evidence>
<dbReference type="Pfam" id="PF00528">
    <property type="entry name" value="BPD_transp_1"/>
    <property type="match status" value="1"/>
</dbReference>
<evidence type="ECO:0000256" key="3">
    <source>
        <dbReference type="ARBA" id="ARBA00022448"/>
    </source>
</evidence>
<comment type="caution">
    <text evidence="10">The sequence shown here is derived from an EMBL/GenBank/DDBJ whole genome shotgun (WGS) entry which is preliminary data.</text>
</comment>
<organism evidence="10 11">
    <name type="scientific">Clostridium beijerinckii</name>
    <name type="common">Clostridium MP</name>
    <dbReference type="NCBI Taxonomy" id="1520"/>
    <lineage>
        <taxon>Bacteria</taxon>
        <taxon>Bacillati</taxon>
        <taxon>Bacillota</taxon>
        <taxon>Clostridia</taxon>
        <taxon>Eubacteriales</taxon>
        <taxon>Clostridiaceae</taxon>
        <taxon>Clostridium</taxon>
    </lineage>
</organism>
<keyword evidence="5 8" id="KW-0812">Transmembrane</keyword>
<dbReference type="InterPro" id="IPR035906">
    <property type="entry name" value="MetI-like_sf"/>
</dbReference>
<feature type="transmembrane region" description="Helical" evidence="8">
    <location>
        <begin position="42"/>
        <end position="60"/>
    </location>
</feature>
<dbReference type="EMBL" id="LZZI01000036">
    <property type="protein sequence ID" value="OOM61457.1"/>
    <property type="molecule type" value="Genomic_DNA"/>
</dbReference>
<dbReference type="Proteomes" id="UP000190973">
    <property type="component" value="Unassembled WGS sequence"/>
</dbReference>
<keyword evidence="6 8" id="KW-1133">Transmembrane helix</keyword>
<feature type="transmembrane region" description="Helical" evidence="8">
    <location>
        <begin position="106"/>
        <end position="128"/>
    </location>
</feature>
<dbReference type="GO" id="GO:0055085">
    <property type="term" value="P:transmembrane transport"/>
    <property type="evidence" value="ECO:0007669"/>
    <property type="project" value="InterPro"/>
</dbReference>
<feature type="transmembrane region" description="Helical" evidence="8">
    <location>
        <begin position="149"/>
        <end position="173"/>
    </location>
</feature>
<dbReference type="PANTHER" id="PTHR42929:SF1">
    <property type="entry name" value="INNER MEMBRANE ABC TRANSPORTER PERMEASE PROTEIN YDCU-RELATED"/>
    <property type="match status" value="1"/>
</dbReference>
<dbReference type="GO" id="GO:0005886">
    <property type="term" value="C:plasma membrane"/>
    <property type="evidence" value="ECO:0007669"/>
    <property type="project" value="UniProtKB-SubCell"/>
</dbReference>
<keyword evidence="7 8" id="KW-0472">Membrane</keyword>
<accession>A0A1S8S7P5</accession>
<gene>
    <name evidence="10" type="primary">potB</name>
    <name evidence="10" type="ORF">CLBCK_23420</name>
</gene>